<feature type="signal peptide" evidence="1">
    <location>
        <begin position="1"/>
        <end position="24"/>
    </location>
</feature>
<keyword evidence="1" id="KW-0732">Signal</keyword>
<dbReference type="Proteomes" id="UP000440498">
    <property type="component" value="Unassembled WGS sequence"/>
</dbReference>
<dbReference type="AlphaFoldDB" id="A0A6A7N749"/>
<proteinExistence type="predicted"/>
<protein>
    <recommendedName>
        <fullName evidence="4">CBM-cenC domain-containing protein</fullName>
    </recommendedName>
</protein>
<evidence type="ECO:0000256" key="1">
    <source>
        <dbReference type="SAM" id="SignalP"/>
    </source>
</evidence>
<dbReference type="InterPro" id="IPR017853">
    <property type="entry name" value="GH"/>
</dbReference>
<dbReference type="EMBL" id="WHUG01000010">
    <property type="protein sequence ID" value="MQA40913.1"/>
    <property type="molecule type" value="Genomic_DNA"/>
</dbReference>
<accession>A0A6A7N749</accession>
<name>A0A6A7N749_9BURK</name>
<dbReference type="RefSeq" id="WP_152840192.1">
    <property type="nucleotide sequence ID" value="NZ_WHUG01000010.1"/>
</dbReference>
<evidence type="ECO:0008006" key="4">
    <source>
        <dbReference type="Google" id="ProtNLM"/>
    </source>
</evidence>
<keyword evidence="3" id="KW-1185">Reference proteome</keyword>
<comment type="caution">
    <text evidence="2">The sequence shown here is derived from an EMBL/GenBank/DDBJ whole genome shotgun (WGS) entry which is preliminary data.</text>
</comment>
<evidence type="ECO:0000313" key="3">
    <source>
        <dbReference type="Proteomes" id="UP000440498"/>
    </source>
</evidence>
<dbReference type="SUPFAM" id="SSF51445">
    <property type="entry name" value="(Trans)glycosidases"/>
    <property type="match status" value="1"/>
</dbReference>
<reference evidence="2 3" key="1">
    <citation type="submission" date="2019-10" db="EMBL/GenBank/DDBJ databases">
        <title>Two novel species isolated from a subtropical stream in China.</title>
        <authorList>
            <person name="Lu H."/>
        </authorList>
    </citation>
    <scope>NUCLEOTIDE SEQUENCE [LARGE SCALE GENOMIC DNA]</scope>
    <source>
        <strain evidence="2 3">FT29W</strain>
    </source>
</reference>
<organism evidence="2 3">
    <name type="scientific">Rugamonas aquatica</name>
    <dbReference type="NCBI Taxonomy" id="2743357"/>
    <lineage>
        <taxon>Bacteria</taxon>
        <taxon>Pseudomonadati</taxon>
        <taxon>Pseudomonadota</taxon>
        <taxon>Betaproteobacteria</taxon>
        <taxon>Burkholderiales</taxon>
        <taxon>Oxalobacteraceae</taxon>
        <taxon>Telluria group</taxon>
        <taxon>Rugamonas</taxon>
    </lineage>
</organism>
<evidence type="ECO:0000313" key="2">
    <source>
        <dbReference type="EMBL" id="MQA40913.1"/>
    </source>
</evidence>
<feature type="chain" id="PRO_5025364251" description="CBM-cenC domain-containing protein" evidence="1">
    <location>
        <begin position="25"/>
        <end position="640"/>
    </location>
</feature>
<dbReference type="Gene3D" id="3.20.20.80">
    <property type="entry name" value="Glycosidases"/>
    <property type="match status" value="1"/>
</dbReference>
<sequence>MRAPKLSSLALSLSLIFAGQAAQAQTDNPTVGEQESATGGSQREACPSSAICFKKRWIYVYANMGGLKAENDIYFQKLSYLINNAKRLGYTGIAITSKSFGALLAETPDNDHRYYQENFAALVELAKTKGVDLIPVGGTPDVPLIRNANLMEAFPVDKQPFVVNGQEARLQASAPTAPPIVSNGDFAAGDNQIWGVSPGNVAGTALTLKIVDDEGHDPKGTANNKSAKFMSTVAGSGTGYARLMQGFWKLKQHTAYRVSFWIKTSNFKQPIVVHATDLTGKNEIYYNYSYPTGYGTDSNGEWNPKANIVAGTQEWTRYDLDVNTLNYKGFQLLFTVPNGPSSDGAAWVDDVEIHEVGLPHPIRRTSLPVIVTSRDGATVYDEFDDYTVQPEKLVVVPTGRLQNGQELLVSSYQSSKHFTSAHTTPASACSDLYFDEQKAVYDKISKLFKYSSDFFIYHDEWRIMNWDKSCDTGTAGAYLARTTKRMLETVRAVKPDVATYIWNDMYDPYANAQKEYFAVNGDLTDVLNEKNGLGPTFTIMNWIQTNQPESLKYFSDMKFRQMVALYYADPSLKKTENWLDSLLTAEKNGVKNVDGFMYTTWSDLVNTDDYLKLQDVTKLMQSEKYKRFWPTKDDVVPPAQ</sequence>
<dbReference type="Gene3D" id="2.60.120.260">
    <property type="entry name" value="Galactose-binding domain-like"/>
    <property type="match status" value="1"/>
</dbReference>
<gene>
    <name evidence="2" type="ORF">GEV02_22500</name>
</gene>